<dbReference type="AlphaFoldDB" id="A0A0U5G7S6"/>
<dbReference type="OMA" id="DYHYTPR"/>
<dbReference type="Proteomes" id="UP000054771">
    <property type="component" value="Unassembled WGS sequence"/>
</dbReference>
<dbReference type="FunFam" id="1.10.30.10:FF:000041">
    <property type="entry name" value="HMG box family protein"/>
    <property type="match status" value="1"/>
</dbReference>
<evidence type="ECO:0000256" key="5">
    <source>
        <dbReference type="SAM" id="MobiDB-lite"/>
    </source>
</evidence>
<proteinExistence type="predicted"/>
<keyword evidence="1" id="KW-0805">Transcription regulation</keyword>
<dbReference type="PANTHER" id="PTHR10270">
    <property type="entry name" value="SOX TRANSCRIPTION FACTOR"/>
    <property type="match status" value="1"/>
</dbReference>
<name>A0A0U5G7S6_ASPCI</name>
<evidence type="ECO:0000313" key="8">
    <source>
        <dbReference type="Proteomes" id="UP000054771"/>
    </source>
</evidence>
<dbReference type="GO" id="GO:0000978">
    <property type="term" value="F:RNA polymerase II cis-regulatory region sequence-specific DNA binding"/>
    <property type="evidence" value="ECO:0007669"/>
    <property type="project" value="TreeGrafter"/>
</dbReference>
<organism evidence="7 8">
    <name type="scientific">Aspergillus calidoustus</name>
    <dbReference type="NCBI Taxonomy" id="454130"/>
    <lineage>
        <taxon>Eukaryota</taxon>
        <taxon>Fungi</taxon>
        <taxon>Dikarya</taxon>
        <taxon>Ascomycota</taxon>
        <taxon>Pezizomycotina</taxon>
        <taxon>Eurotiomycetes</taxon>
        <taxon>Eurotiomycetidae</taxon>
        <taxon>Eurotiales</taxon>
        <taxon>Aspergillaceae</taxon>
        <taxon>Aspergillus</taxon>
        <taxon>Aspergillus subgen. Nidulantes</taxon>
    </lineage>
</organism>
<accession>A0A0U5G7S6</accession>
<dbReference type="SUPFAM" id="SSF47095">
    <property type="entry name" value="HMG-box"/>
    <property type="match status" value="1"/>
</dbReference>
<dbReference type="SMART" id="SM00398">
    <property type="entry name" value="HMG"/>
    <property type="match status" value="1"/>
</dbReference>
<dbReference type="OrthoDB" id="6247875at2759"/>
<dbReference type="Pfam" id="PF00505">
    <property type="entry name" value="HMG_box"/>
    <property type="match status" value="1"/>
</dbReference>
<dbReference type="Gene3D" id="1.10.30.10">
    <property type="entry name" value="High mobility group box domain"/>
    <property type="match status" value="1"/>
</dbReference>
<dbReference type="GO" id="GO:0030154">
    <property type="term" value="P:cell differentiation"/>
    <property type="evidence" value="ECO:0007669"/>
    <property type="project" value="TreeGrafter"/>
</dbReference>
<evidence type="ECO:0000259" key="6">
    <source>
        <dbReference type="PROSITE" id="PS50118"/>
    </source>
</evidence>
<sequence length="320" mass="35491">MATVSIAMKSTAQSPENVMERLWQDALRHLGSTNNEVLLPTNVVDVIGQNNVEEIKSRLCALLGAPVVAFIDESINALRVMRTPAFSGTTISVASHQGMAGVKSVEAPGKPRAAIAKPPKIPRPPNAFILYRQHHHPKVKEAYPDLSNNEISVILGKQWKSEPDEARLRFKSMAEEFKKKHAEEYPDYQYTPRKPSEKKRRATSRQSPKSKRSIPLESPPSIAAPSPSAFTPSMYSELQGNDTMIEGYPNPLDNFDNLNFMIDSGALADEHTGYDMNSFDALLHQAPNDYGRGTFFQHLGIADQSIGDSFEFPDYAANCF</sequence>
<dbReference type="GO" id="GO:0001228">
    <property type="term" value="F:DNA-binding transcription activator activity, RNA polymerase II-specific"/>
    <property type="evidence" value="ECO:0007669"/>
    <property type="project" value="TreeGrafter"/>
</dbReference>
<gene>
    <name evidence="7" type="ORF">ASPCAL10920</name>
</gene>
<evidence type="ECO:0000256" key="1">
    <source>
        <dbReference type="ARBA" id="ARBA00023015"/>
    </source>
</evidence>
<dbReference type="PROSITE" id="PS50118">
    <property type="entry name" value="HMG_BOX_2"/>
    <property type="match status" value="1"/>
</dbReference>
<dbReference type="InterPro" id="IPR036910">
    <property type="entry name" value="HMG_box_dom_sf"/>
</dbReference>
<keyword evidence="8" id="KW-1185">Reference proteome</keyword>
<reference evidence="8" key="1">
    <citation type="journal article" date="2016" name="Genome Announc.">
        <title>Draft genome sequences of fungus Aspergillus calidoustus.</title>
        <authorList>
            <person name="Horn F."/>
            <person name="Linde J."/>
            <person name="Mattern D.J."/>
            <person name="Walther G."/>
            <person name="Guthke R."/>
            <person name="Scherlach K."/>
            <person name="Martin K."/>
            <person name="Brakhage A.A."/>
            <person name="Petzke L."/>
            <person name="Valiante V."/>
        </authorList>
    </citation>
    <scope>NUCLEOTIDE SEQUENCE [LARGE SCALE GENOMIC DNA]</scope>
    <source>
        <strain evidence="8">SF006504</strain>
    </source>
</reference>
<keyword evidence="3" id="KW-0804">Transcription</keyword>
<feature type="region of interest" description="Disordered" evidence="5">
    <location>
        <begin position="184"/>
        <end position="230"/>
    </location>
</feature>
<evidence type="ECO:0000256" key="2">
    <source>
        <dbReference type="ARBA" id="ARBA00023125"/>
    </source>
</evidence>
<feature type="compositionally biased region" description="Basic residues" evidence="5">
    <location>
        <begin position="196"/>
        <end position="212"/>
    </location>
</feature>
<keyword evidence="2 4" id="KW-0238">DNA-binding</keyword>
<dbReference type="PANTHER" id="PTHR10270:SF161">
    <property type="entry name" value="SEX-DETERMINING REGION Y PROTEIN"/>
    <property type="match status" value="1"/>
</dbReference>
<evidence type="ECO:0000256" key="3">
    <source>
        <dbReference type="ARBA" id="ARBA00023163"/>
    </source>
</evidence>
<feature type="compositionally biased region" description="Low complexity" evidence="5">
    <location>
        <begin position="213"/>
        <end position="230"/>
    </location>
</feature>
<evidence type="ECO:0000313" key="7">
    <source>
        <dbReference type="EMBL" id="CEL07766.1"/>
    </source>
</evidence>
<feature type="DNA-binding region" description="HMG box" evidence="4">
    <location>
        <begin position="121"/>
        <end position="189"/>
    </location>
</feature>
<dbReference type="InterPro" id="IPR009071">
    <property type="entry name" value="HMG_box_dom"/>
</dbReference>
<dbReference type="CDD" id="cd01389">
    <property type="entry name" value="HMG-box_ROX1-like"/>
    <property type="match status" value="1"/>
</dbReference>
<dbReference type="InterPro" id="IPR050140">
    <property type="entry name" value="SRY-related_HMG-box_TF-like"/>
</dbReference>
<dbReference type="GO" id="GO:0000122">
    <property type="term" value="P:negative regulation of transcription by RNA polymerase II"/>
    <property type="evidence" value="ECO:0007669"/>
    <property type="project" value="TreeGrafter"/>
</dbReference>
<evidence type="ECO:0000256" key="4">
    <source>
        <dbReference type="PROSITE-ProRule" id="PRU00267"/>
    </source>
</evidence>
<dbReference type="STRING" id="454130.A0A0U5G7S6"/>
<feature type="domain" description="HMG box" evidence="6">
    <location>
        <begin position="121"/>
        <end position="189"/>
    </location>
</feature>
<dbReference type="GO" id="GO:0005634">
    <property type="term" value="C:nucleus"/>
    <property type="evidence" value="ECO:0007669"/>
    <property type="project" value="UniProtKB-UniRule"/>
</dbReference>
<keyword evidence="4" id="KW-0539">Nucleus</keyword>
<dbReference type="EMBL" id="CDMC01000010">
    <property type="protein sequence ID" value="CEL07766.1"/>
    <property type="molecule type" value="Genomic_DNA"/>
</dbReference>
<protein>
    <submittedName>
        <fullName evidence="7">Putative Mating type protein MAT1-2</fullName>
    </submittedName>
</protein>